<gene>
    <name evidence="2" type="ORF">DM860_010608</name>
</gene>
<dbReference type="Proteomes" id="UP000249390">
    <property type="component" value="Unassembled WGS sequence"/>
</dbReference>
<sequence>MDPRYAGETLKHLEKQYDLLMEAHSSLSDELHTLKVEEEMLMLKFYEVMAAHGLTKRGATSKGGDLDNPQKSEQRSLVLATNNEQ</sequence>
<accession>A0A328E2Z2</accession>
<proteinExistence type="predicted"/>
<keyword evidence="3" id="KW-1185">Reference proteome</keyword>
<protein>
    <submittedName>
        <fullName evidence="2">Uncharacterized protein</fullName>
    </submittedName>
</protein>
<evidence type="ECO:0000256" key="1">
    <source>
        <dbReference type="SAM" id="MobiDB-lite"/>
    </source>
</evidence>
<dbReference type="EMBL" id="NQVE01000046">
    <property type="protein sequence ID" value="RAL51890.1"/>
    <property type="molecule type" value="Genomic_DNA"/>
</dbReference>
<evidence type="ECO:0000313" key="3">
    <source>
        <dbReference type="Proteomes" id="UP000249390"/>
    </source>
</evidence>
<dbReference type="PANTHER" id="PTHR37718">
    <property type="entry name" value="BNAC03G61340D PROTEIN"/>
    <property type="match status" value="1"/>
</dbReference>
<name>A0A328E2Z2_9ASTE</name>
<feature type="region of interest" description="Disordered" evidence="1">
    <location>
        <begin position="57"/>
        <end position="85"/>
    </location>
</feature>
<dbReference type="AlphaFoldDB" id="A0A328E2Z2"/>
<evidence type="ECO:0000313" key="2">
    <source>
        <dbReference type="EMBL" id="RAL51890.1"/>
    </source>
</evidence>
<organism evidence="2 3">
    <name type="scientific">Cuscuta australis</name>
    <dbReference type="NCBI Taxonomy" id="267555"/>
    <lineage>
        <taxon>Eukaryota</taxon>
        <taxon>Viridiplantae</taxon>
        <taxon>Streptophyta</taxon>
        <taxon>Embryophyta</taxon>
        <taxon>Tracheophyta</taxon>
        <taxon>Spermatophyta</taxon>
        <taxon>Magnoliopsida</taxon>
        <taxon>eudicotyledons</taxon>
        <taxon>Gunneridae</taxon>
        <taxon>Pentapetalae</taxon>
        <taxon>asterids</taxon>
        <taxon>lamiids</taxon>
        <taxon>Solanales</taxon>
        <taxon>Convolvulaceae</taxon>
        <taxon>Cuscuteae</taxon>
        <taxon>Cuscuta</taxon>
        <taxon>Cuscuta subgen. Grammica</taxon>
        <taxon>Cuscuta sect. Cleistogrammica</taxon>
    </lineage>
</organism>
<dbReference type="PANTHER" id="PTHR37718:SF2">
    <property type="entry name" value="OS03G0205150 PROTEIN"/>
    <property type="match status" value="1"/>
</dbReference>
<reference evidence="2 3" key="1">
    <citation type="submission" date="2018-06" db="EMBL/GenBank/DDBJ databases">
        <title>The Genome of Cuscuta australis (Dodder) Provides Insight into the Evolution of Plant Parasitism.</title>
        <authorList>
            <person name="Liu H."/>
        </authorList>
    </citation>
    <scope>NUCLEOTIDE SEQUENCE [LARGE SCALE GENOMIC DNA]</scope>
    <source>
        <strain evidence="3">cv. Yunnan</strain>
        <tissue evidence="2">Vines</tissue>
    </source>
</reference>
<comment type="caution">
    <text evidence="2">The sequence shown here is derived from an EMBL/GenBank/DDBJ whole genome shotgun (WGS) entry which is preliminary data.</text>
</comment>
<feature type="compositionally biased region" description="Basic and acidic residues" evidence="1">
    <location>
        <begin position="64"/>
        <end position="74"/>
    </location>
</feature>